<dbReference type="PROSITE" id="PS50225">
    <property type="entry name" value="SOCS"/>
    <property type="match status" value="1"/>
</dbReference>
<dbReference type="Gene3D" id="1.25.40.20">
    <property type="entry name" value="Ankyrin repeat-containing domain"/>
    <property type="match status" value="1"/>
</dbReference>
<dbReference type="EMBL" id="JAEAOA010000985">
    <property type="protein sequence ID" value="KAK3589808.1"/>
    <property type="molecule type" value="Genomic_DNA"/>
</dbReference>
<reference evidence="2" key="3">
    <citation type="submission" date="2023-05" db="EMBL/GenBank/DDBJ databases">
        <authorList>
            <person name="Smith C.H."/>
        </authorList>
    </citation>
    <scope>NUCLEOTIDE SEQUENCE</scope>
    <source>
        <strain evidence="2">CHS0354</strain>
        <tissue evidence="2">Mantle</tissue>
    </source>
</reference>
<dbReference type="Gene3D" id="1.10.750.20">
    <property type="entry name" value="SOCS box"/>
    <property type="match status" value="1"/>
</dbReference>
<comment type="caution">
    <text evidence="2">The sequence shown here is derived from an EMBL/GenBank/DDBJ whole genome shotgun (WGS) entry which is preliminary data.</text>
</comment>
<dbReference type="AlphaFoldDB" id="A0AAE0SE60"/>
<feature type="domain" description="SOCS box" evidence="1">
    <location>
        <begin position="177"/>
        <end position="218"/>
    </location>
</feature>
<dbReference type="InterPro" id="IPR036770">
    <property type="entry name" value="Ankyrin_rpt-contain_sf"/>
</dbReference>
<dbReference type="SUPFAM" id="SSF48403">
    <property type="entry name" value="Ankyrin repeat"/>
    <property type="match status" value="1"/>
</dbReference>
<dbReference type="Proteomes" id="UP001195483">
    <property type="component" value="Unassembled WGS sequence"/>
</dbReference>
<reference evidence="2" key="2">
    <citation type="journal article" date="2021" name="Genome Biol. Evol.">
        <title>Developing a high-quality reference genome for a parasitic bivalve with doubly uniparental inheritance (Bivalvia: Unionida).</title>
        <authorList>
            <person name="Smith C.H."/>
        </authorList>
    </citation>
    <scope>NUCLEOTIDE SEQUENCE</scope>
    <source>
        <strain evidence="2">CHS0354</strain>
        <tissue evidence="2">Mantle</tissue>
    </source>
</reference>
<dbReference type="InterPro" id="IPR036036">
    <property type="entry name" value="SOCS_box-like_dom_sf"/>
</dbReference>
<gene>
    <name evidence="2" type="ORF">CHS0354_015814</name>
</gene>
<dbReference type="SUPFAM" id="SSF158235">
    <property type="entry name" value="SOCS box-like"/>
    <property type="match status" value="1"/>
</dbReference>
<accession>A0AAE0SE60</accession>
<reference evidence="2" key="1">
    <citation type="journal article" date="2021" name="Genome Biol. Evol.">
        <title>A High-Quality Reference Genome for a Parasitic Bivalve with Doubly Uniparental Inheritance (Bivalvia: Unionida).</title>
        <authorList>
            <person name="Smith C.H."/>
        </authorList>
    </citation>
    <scope>NUCLEOTIDE SEQUENCE</scope>
    <source>
        <strain evidence="2">CHS0354</strain>
    </source>
</reference>
<name>A0AAE0SE60_9BIVA</name>
<keyword evidence="3" id="KW-1185">Reference proteome</keyword>
<dbReference type="InterPro" id="IPR001496">
    <property type="entry name" value="SOCS_box"/>
</dbReference>
<dbReference type="SMART" id="SM00969">
    <property type="entry name" value="SOCS_box"/>
    <property type="match status" value="1"/>
</dbReference>
<sequence>MEACSCDSKESLAIMQYLLDRKANIHLTDCDGMTALHCVCDNFNQDTVVRKEIVYKLLYEGLSSTIMDKRGRLPICYELHHIDKRNGKEKLDERFSVIHALISSGIGFNLSNKDHRHWLLKSLNSCSPLFQNQLFHIAESALLLSTIKKIHRHSCSVMSDDDDYAKFKAYLHNMTHNPRSLKALCRIVVRDKLDGFILVKSELLPLPQTLKDYLALIG</sequence>
<dbReference type="CDD" id="cd03587">
    <property type="entry name" value="SOCS"/>
    <property type="match status" value="1"/>
</dbReference>
<evidence type="ECO:0000313" key="3">
    <source>
        <dbReference type="Proteomes" id="UP001195483"/>
    </source>
</evidence>
<dbReference type="Pfam" id="PF07525">
    <property type="entry name" value="SOCS_box"/>
    <property type="match status" value="1"/>
</dbReference>
<protein>
    <recommendedName>
        <fullName evidence="1">SOCS box domain-containing protein</fullName>
    </recommendedName>
</protein>
<organism evidence="2 3">
    <name type="scientific">Potamilus streckersoni</name>
    <dbReference type="NCBI Taxonomy" id="2493646"/>
    <lineage>
        <taxon>Eukaryota</taxon>
        <taxon>Metazoa</taxon>
        <taxon>Spiralia</taxon>
        <taxon>Lophotrochozoa</taxon>
        <taxon>Mollusca</taxon>
        <taxon>Bivalvia</taxon>
        <taxon>Autobranchia</taxon>
        <taxon>Heteroconchia</taxon>
        <taxon>Palaeoheterodonta</taxon>
        <taxon>Unionida</taxon>
        <taxon>Unionoidea</taxon>
        <taxon>Unionidae</taxon>
        <taxon>Ambleminae</taxon>
        <taxon>Lampsilini</taxon>
        <taxon>Potamilus</taxon>
    </lineage>
</organism>
<proteinExistence type="predicted"/>
<evidence type="ECO:0000313" key="2">
    <source>
        <dbReference type="EMBL" id="KAK3589808.1"/>
    </source>
</evidence>
<evidence type="ECO:0000259" key="1">
    <source>
        <dbReference type="PROSITE" id="PS50225"/>
    </source>
</evidence>
<dbReference type="GO" id="GO:0035556">
    <property type="term" value="P:intracellular signal transduction"/>
    <property type="evidence" value="ECO:0007669"/>
    <property type="project" value="InterPro"/>
</dbReference>